<protein>
    <recommendedName>
        <fullName evidence="10">Histone H4</fullName>
    </recommendedName>
</protein>
<reference evidence="11 12" key="2">
    <citation type="journal article" date="2014" name="J. Gen. Appl. Microbiol.">
        <title>The early diverging ascomycetous budding yeast Saitoella complicata has three histone deacetylases belonging to the Clr6, Hos2, and Rpd3 lineages.</title>
        <authorList>
            <person name="Nishida H."/>
            <person name="Matsumoto T."/>
            <person name="Kondo S."/>
            <person name="Hamamoto M."/>
            <person name="Yoshikawa H."/>
        </authorList>
    </citation>
    <scope>NUCLEOTIDE SEQUENCE [LARGE SCALE GENOMIC DNA]</scope>
    <source>
        <strain evidence="11 12">NRRL Y-17804</strain>
    </source>
</reference>
<evidence type="ECO:0000256" key="9">
    <source>
        <dbReference type="ARBA" id="ARBA00023269"/>
    </source>
</evidence>
<organism evidence="11 12">
    <name type="scientific">Saitoella complicata (strain BCRC 22490 / CBS 7301 / JCM 7358 / NBRC 10748 / NRRL Y-17804)</name>
    <dbReference type="NCBI Taxonomy" id="698492"/>
    <lineage>
        <taxon>Eukaryota</taxon>
        <taxon>Fungi</taxon>
        <taxon>Dikarya</taxon>
        <taxon>Ascomycota</taxon>
        <taxon>Taphrinomycotina</taxon>
        <taxon>Taphrinomycotina incertae sedis</taxon>
        <taxon>Saitoella</taxon>
    </lineage>
</organism>
<keyword evidence="9 10" id="KW-0544">Nucleosome core</keyword>
<dbReference type="CDD" id="cd22912">
    <property type="entry name" value="HFD_H4"/>
    <property type="match status" value="1"/>
</dbReference>
<dbReference type="STRING" id="698492.A0A0E9NJ57"/>
<dbReference type="EMBL" id="BACD03000026">
    <property type="protein sequence ID" value="GAO49869.1"/>
    <property type="molecule type" value="Genomic_DNA"/>
</dbReference>
<evidence type="ECO:0000256" key="4">
    <source>
        <dbReference type="ARBA" id="ARBA00006564"/>
    </source>
</evidence>
<comment type="subunit">
    <text evidence="5 10">The nucleosome is a histone octamer containing two molecules each of H2A, H2B, H3 and H4 assembled in one H3-H4 heterotetramer and two H2A-H2B heterodimers. The octamer wraps approximately 147 bp of DNA.</text>
</comment>
<reference evidence="11 12" key="1">
    <citation type="journal article" date="2011" name="J. Gen. Appl. Microbiol.">
        <title>Draft genome sequencing of the enigmatic yeast Saitoella complicata.</title>
        <authorList>
            <person name="Nishida H."/>
            <person name="Hamamoto M."/>
            <person name="Sugiyama J."/>
        </authorList>
    </citation>
    <scope>NUCLEOTIDE SEQUENCE [LARGE SCALE GENOMIC DNA]</scope>
    <source>
        <strain evidence="11 12">NRRL Y-17804</strain>
    </source>
</reference>
<dbReference type="PRINTS" id="PR00623">
    <property type="entry name" value="HISTONEH4"/>
</dbReference>
<comment type="similarity">
    <text evidence="4 10">Belongs to the histone H4 family.</text>
</comment>
<dbReference type="Proteomes" id="UP000033140">
    <property type="component" value="Unassembled WGS sequence"/>
</dbReference>
<evidence type="ECO:0000256" key="3">
    <source>
        <dbReference type="ARBA" id="ARBA00004286"/>
    </source>
</evidence>
<dbReference type="PANTHER" id="PTHR10484">
    <property type="entry name" value="HISTONE H4"/>
    <property type="match status" value="1"/>
</dbReference>
<gene>
    <name evidence="11" type="ORF">G7K_4006-t1</name>
</gene>
<evidence type="ECO:0000313" key="11">
    <source>
        <dbReference type="EMBL" id="GAO49869.1"/>
    </source>
</evidence>
<dbReference type="Gene3D" id="1.10.20.10">
    <property type="entry name" value="Histone, subunit A"/>
    <property type="match status" value="1"/>
</dbReference>
<dbReference type="AlphaFoldDB" id="A0A0E9NJ57"/>
<dbReference type="GO" id="GO:0030527">
    <property type="term" value="F:structural constituent of chromatin"/>
    <property type="evidence" value="ECO:0007669"/>
    <property type="project" value="InterPro"/>
</dbReference>
<comment type="caution">
    <text evidence="11">The sequence shown here is derived from an EMBL/GenBank/DDBJ whole genome shotgun (WGS) entry which is preliminary data.</text>
</comment>
<keyword evidence="12" id="KW-1185">Reference proteome</keyword>
<dbReference type="GO" id="GO:0000786">
    <property type="term" value="C:nucleosome"/>
    <property type="evidence" value="ECO:0007669"/>
    <property type="project" value="UniProtKB-KW"/>
</dbReference>
<keyword evidence="7 10" id="KW-0238">DNA-binding</keyword>
<dbReference type="InterPro" id="IPR001951">
    <property type="entry name" value="Histone_H4"/>
</dbReference>
<dbReference type="GO" id="GO:0046982">
    <property type="term" value="F:protein heterodimerization activity"/>
    <property type="evidence" value="ECO:0007669"/>
    <property type="project" value="InterPro"/>
</dbReference>
<evidence type="ECO:0000256" key="8">
    <source>
        <dbReference type="ARBA" id="ARBA00023242"/>
    </source>
</evidence>
<comment type="subcellular location">
    <subcellularLocation>
        <location evidence="3">Chromosome</location>
    </subcellularLocation>
    <subcellularLocation>
        <location evidence="2">Nucleus</location>
    </subcellularLocation>
</comment>
<dbReference type="InterPro" id="IPR009072">
    <property type="entry name" value="Histone-fold"/>
</dbReference>
<dbReference type="SMART" id="SM00417">
    <property type="entry name" value="H4"/>
    <property type="match status" value="1"/>
</dbReference>
<dbReference type="SUPFAM" id="SSF47113">
    <property type="entry name" value="Histone-fold"/>
    <property type="match status" value="1"/>
</dbReference>
<reference evidence="11 12" key="3">
    <citation type="journal article" date="2015" name="Genome Announc.">
        <title>Draft Genome Sequence of the Archiascomycetous Yeast Saitoella complicata.</title>
        <authorList>
            <person name="Yamauchi K."/>
            <person name="Kondo S."/>
            <person name="Hamamoto M."/>
            <person name="Takahashi Y."/>
            <person name="Ogura Y."/>
            <person name="Hayashi T."/>
            <person name="Nishida H."/>
        </authorList>
    </citation>
    <scope>NUCLEOTIDE SEQUENCE [LARGE SCALE GENOMIC DNA]</scope>
    <source>
        <strain evidence="11 12">NRRL Y-17804</strain>
    </source>
</reference>
<name>A0A0E9NJ57_SAICN</name>
<dbReference type="FunFam" id="1.10.20.10:FF:000012">
    <property type="entry name" value="Histone H4"/>
    <property type="match status" value="1"/>
</dbReference>
<keyword evidence="6 10" id="KW-0158">Chromosome</keyword>
<evidence type="ECO:0000256" key="6">
    <source>
        <dbReference type="ARBA" id="ARBA00022454"/>
    </source>
</evidence>
<dbReference type="GO" id="GO:0005634">
    <property type="term" value="C:nucleus"/>
    <property type="evidence" value="ECO:0007669"/>
    <property type="project" value="UniProtKB-SubCell"/>
</dbReference>
<accession>A0A0E9NJ57</accession>
<evidence type="ECO:0000256" key="2">
    <source>
        <dbReference type="ARBA" id="ARBA00004123"/>
    </source>
</evidence>
<evidence type="ECO:0000313" key="12">
    <source>
        <dbReference type="Proteomes" id="UP000033140"/>
    </source>
</evidence>
<dbReference type="OMA" id="CCAFLEH"/>
<evidence type="ECO:0000256" key="5">
    <source>
        <dbReference type="ARBA" id="ARBA00011538"/>
    </source>
</evidence>
<evidence type="ECO:0000256" key="7">
    <source>
        <dbReference type="ARBA" id="ARBA00023125"/>
    </source>
</evidence>
<comment type="function">
    <text evidence="1 10">Core component of nucleosome. Nucleosomes wrap and compact DNA into chromatin, limiting DNA accessibility to the cellular machineries which require DNA as a template. Histones thereby play a central role in transcription regulation, DNA repair, DNA replication and chromosomal stability. DNA accessibility is regulated via a complex set of post-translational modifications of histones, also called histone code, and nucleosome remodeling.</text>
</comment>
<evidence type="ECO:0000256" key="10">
    <source>
        <dbReference type="RuleBase" id="RU000528"/>
    </source>
</evidence>
<evidence type="ECO:0000256" key="1">
    <source>
        <dbReference type="ARBA" id="ARBA00002001"/>
    </source>
</evidence>
<keyword evidence="8 10" id="KW-0539">Nucleus</keyword>
<sequence length="171" mass="18879">MDTRQQESVGNWRTLLSCSTSFLSAWPGALLMSPIHPSHTPSLSHIHPANLPTTPTMAPGGGKGGKGLGKNGGKCVVQKRHRRILRDNIMGITKPDIRRLARRGGVKRISAGIYGEVRGAMRDFLQGVLHDCCAFLEHANRKTVVVKDVIYALKRRGRPIYGFDPDFIKEK</sequence>
<proteinExistence type="inferred from homology"/>
<dbReference type="GO" id="GO:0003677">
    <property type="term" value="F:DNA binding"/>
    <property type="evidence" value="ECO:0007669"/>
    <property type="project" value="UniProtKB-KW"/>
</dbReference>